<dbReference type="PANTHER" id="PTHR44324">
    <property type="entry name" value="WD40 REPEAT DOMAIN 95"/>
    <property type="match status" value="1"/>
</dbReference>
<dbReference type="GO" id="GO:0005509">
    <property type="term" value="F:calcium ion binding"/>
    <property type="evidence" value="ECO:0007669"/>
    <property type="project" value="InterPro"/>
</dbReference>
<dbReference type="EMBL" id="QUTE01011899">
    <property type="protein sequence ID" value="RHZ08572.1"/>
    <property type="molecule type" value="Genomic_DNA"/>
</dbReference>
<organism evidence="4 5">
    <name type="scientific">Aphanomyces astaci</name>
    <name type="common">Crayfish plague agent</name>
    <dbReference type="NCBI Taxonomy" id="112090"/>
    <lineage>
        <taxon>Eukaryota</taxon>
        <taxon>Sar</taxon>
        <taxon>Stramenopiles</taxon>
        <taxon>Oomycota</taxon>
        <taxon>Saprolegniomycetes</taxon>
        <taxon>Saprolegniales</taxon>
        <taxon>Verrucalvaceae</taxon>
        <taxon>Aphanomyces</taxon>
    </lineage>
</organism>
<feature type="compositionally biased region" description="Basic and acidic residues" evidence="2">
    <location>
        <begin position="721"/>
        <end position="730"/>
    </location>
</feature>
<dbReference type="InterPro" id="IPR001680">
    <property type="entry name" value="WD40_rpt"/>
</dbReference>
<reference evidence="4 5" key="1">
    <citation type="submission" date="2018-08" db="EMBL/GenBank/DDBJ databases">
        <title>Aphanomyces genome sequencing and annotation.</title>
        <authorList>
            <person name="Minardi D."/>
            <person name="Oidtmann B."/>
            <person name="Van Der Giezen M."/>
            <person name="Studholme D.J."/>
        </authorList>
    </citation>
    <scope>NUCLEOTIDE SEQUENCE [LARGE SCALE GENOMIC DNA]</scope>
    <source>
        <strain evidence="4 5">197901</strain>
    </source>
</reference>
<evidence type="ECO:0000313" key="4">
    <source>
        <dbReference type="EMBL" id="RHZ08572.1"/>
    </source>
</evidence>
<dbReference type="Proteomes" id="UP000266196">
    <property type="component" value="Unassembled WGS sequence"/>
</dbReference>
<feature type="region of interest" description="Disordered" evidence="2">
    <location>
        <begin position="704"/>
        <end position="747"/>
    </location>
</feature>
<dbReference type="SMART" id="SM00320">
    <property type="entry name" value="WD40"/>
    <property type="match status" value="3"/>
</dbReference>
<dbReference type="PROSITE" id="PS50222">
    <property type="entry name" value="EF_HAND_2"/>
    <property type="match status" value="1"/>
</dbReference>
<sequence>MDIMMVLSTDDVKRLKNKFVRPLSVDEFVFIMMKCLHDHIHNETIDVNGDGSLEWDEFAGYIVDAGIAKAEEAIVAQATIKLYSPLVFKGEAANSIQPMAADRTYIQQVTILAGRQALAYYEHASDVVHIYLFGHDRDVEPRFASTIRLHTAYQAHKVLYIEDIATRSSLAISSYLTTGCITVWDVTRLYNPIPLQRVDMAVPQEVLTWVPSHQLVLAATTQSTYKTTANKPQQHQFTFVTALDIATLERVPLDVGVKHVTALCVVKRSTRTAVAIGSMDGTITVHDMAKESQHPSHNIVVDAHEKGGGITLFRTIDDVDLCMGFVELGVKGLTYSVKFGYLASMGHYSFAEESTMEVLVWHFDDENARLCAVTTVDSESHLVSGDEGGMMRVWSVSTWDCLQTFHTSQHISTLRCQVVWPTSPQADALLMCAGKSVEFHDCALVREREEFLFVDFNATFNVILAATYHRLILWDMASGDMRKTYELHVIYNGKPATHSVTAVCLDDRERKLIVGDDAGQVLVVNLVNGNLMKELNPHAQATTDEPPGVLIFAGDEAGQVTRWTLPYDAIVGSGLVANDADGDDDGVTTEATFVTALPSRQPVAATRCSTPSVASTTSSATSGRHTHTDVAWDTMAKSARSAKLASASPAPVASDVQWQVDGGGVTKLAKASVTLDVYSVLTCVTTGKIQAWSVDGVDQVVETVHSRDPRLTPATDNDDEPQQRRCDGHPAHRHTISNPRTTHTRKKRTIHTADTIMERSLSMPTLLLKPAATAAAVKSRKGGSSKGKTPLLSRSTTSTCVLPPLDLRHELAEMALAKQHQVDVADSDSTQSVLSYHLKLAHAWQQ</sequence>
<feature type="domain" description="EF-hand" evidence="3">
    <location>
        <begin position="43"/>
        <end position="68"/>
    </location>
</feature>
<dbReference type="VEuPathDB" id="FungiDB:H257_08744"/>
<dbReference type="PROSITE" id="PS00018">
    <property type="entry name" value="EF_HAND_1"/>
    <property type="match status" value="1"/>
</dbReference>
<dbReference type="InterPro" id="IPR018247">
    <property type="entry name" value="EF_Hand_1_Ca_BS"/>
</dbReference>
<dbReference type="Gene3D" id="2.130.10.10">
    <property type="entry name" value="YVTN repeat-like/Quinoprotein amine dehydrogenase"/>
    <property type="match status" value="1"/>
</dbReference>
<name>A0A397EZA8_APHAT</name>
<evidence type="ECO:0000256" key="1">
    <source>
        <dbReference type="ARBA" id="ARBA00022737"/>
    </source>
</evidence>
<dbReference type="InterPro" id="IPR051242">
    <property type="entry name" value="WD-EF-hand_domain"/>
</dbReference>
<evidence type="ECO:0000259" key="3">
    <source>
        <dbReference type="PROSITE" id="PS50222"/>
    </source>
</evidence>
<dbReference type="InterPro" id="IPR036322">
    <property type="entry name" value="WD40_repeat_dom_sf"/>
</dbReference>
<feature type="region of interest" description="Disordered" evidence="2">
    <location>
        <begin position="605"/>
        <end position="626"/>
    </location>
</feature>
<accession>A0A397EZA8</accession>
<dbReference type="AlphaFoldDB" id="A0A397EZA8"/>
<evidence type="ECO:0000313" key="5">
    <source>
        <dbReference type="Proteomes" id="UP000266196"/>
    </source>
</evidence>
<evidence type="ECO:0000256" key="2">
    <source>
        <dbReference type="SAM" id="MobiDB-lite"/>
    </source>
</evidence>
<dbReference type="InterPro" id="IPR015943">
    <property type="entry name" value="WD40/YVTN_repeat-like_dom_sf"/>
</dbReference>
<keyword evidence="1" id="KW-0677">Repeat</keyword>
<protein>
    <recommendedName>
        <fullName evidence="3">EF-hand domain-containing protein</fullName>
    </recommendedName>
</protein>
<feature type="compositionally biased region" description="Low complexity" evidence="2">
    <location>
        <begin position="609"/>
        <end position="623"/>
    </location>
</feature>
<feature type="region of interest" description="Disordered" evidence="2">
    <location>
        <begin position="777"/>
        <end position="796"/>
    </location>
</feature>
<dbReference type="SUPFAM" id="SSF50978">
    <property type="entry name" value="WD40 repeat-like"/>
    <property type="match status" value="1"/>
</dbReference>
<dbReference type="PANTHER" id="PTHR44324:SF4">
    <property type="entry name" value="WD40 REPEAT DOMAIN 95"/>
    <property type="match status" value="1"/>
</dbReference>
<dbReference type="InterPro" id="IPR002048">
    <property type="entry name" value="EF_hand_dom"/>
</dbReference>
<proteinExistence type="predicted"/>
<comment type="caution">
    <text evidence="4">The sequence shown here is derived from an EMBL/GenBank/DDBJ whole genome shotgun (WGS) entry which is preliminary data.</text>
</comment>
<gene>
    <name evidence="4" type="ORF">DYB31_005047</name>
</gene>